<dbReference type="InterPro" id="IPR017871">
    <property type="entry name" value="ABC_transporter-like_CS"/>
</dbReference>
<evidence type="ECO:0000256" key="3">
    <source>
        <dbReference type="ARBA" id="ARBA00022741"/>
    </source>
</evidence>
<name>S5DX09_9ACTN</name>
<dbReference type="InterPro" id="IPR003593">
    <property type="entry name" value="AAA+_ATPase"/>
</dbReference>
<evidence type="ECO:0000313" key="6">
    <source>
        <dbReference type="EMBL" id="AGQ19497.1"/>
    </source>
</evidence>
<reference evidence="6" key="1">
    <citation type="journal article" date="2013" name="Sci. Rep.">
        <title>Metagenomics uncovers a new group of low GC and ultra-small marine Actinobacteria.</title>
        <authorList>
            <person name="Ghai R."/>
            <person name="Mizuno C.M."/>
            <person name="Picazo A."/>
            <person name="Camacho A."/>
            <person name="Rodriguez-Valera F."/>
        </authorList>
    </citation>
    <scope>NUCLEOTIDE SEQUENCE</scope>
</reference>
<dbReference type="PANTHER" id="PTHR43790:SF9">
    <property type="entry name" value="GALACTOFURANOSE TRANSPORTER ATP-BINDING PROTEIN YTFR"/>
    <property type="match status" value="1"/>
</dbReference>
<dbReference type="CDD" id="cd03216">
    <property type="entry name" value="ABC_Carb_Monos_I"/>
    <property type="match status" value="1"/>
</dbReference>
<dbReference type="SMART" id="SM00382">
    <property type="entry name" value="AAA"/>
    <property type="match status" value="1"/>
</dbReference>
<dbReference type="Gene3D" id="3.40.50.300">
    <property type="entry name" value="P-loop containing nucleotide triphosphate hydrolases"/>
    <property type="match status" value="2"/>
</dbReference>
<dbReference type="PROSITE" id="PS50893">
    <property type="entry name" value="ABC_TRANSPORTER_2"/>
    <property type="match status" value="2"/>
</dbReference>
<proteinExistence type="predicted"/>
<dbReference type="InterPro" id="IPR003439">
    <property type="entry name" value="ABC_transporter-like_ATP-bd"/>
</dbReference>
<keyword evidence="2" id="KW-0677">Repeat</keyword>
<dbReference type="Pfam" id="PF00005">
    <property type="entry name" value="ABC_tran"/>
    <property type="match status" value="2"/>
</dbReference>
<keyword evidence="3" id="KW-0547">Nucleotide-binding</keyword>
<organism evidence="6">
    <name type="scientific">Candidatus Actinomarina minuta</name>
    <dbReference type="NCBI Taxonomy" id="1389454"/>
    <lineage>
        <taxon>Bacteria</taxon>
        <taxon>Bacillati</taxon>
        <taxon>Actinomycetota</taxon>
        <taxon>Actinomycetes</taxon>
        <taxon>Candidatus Actinomarinidae</taxon>
        <taxon>Candidatus Actinomarinales</taxon>
        <taxon>Candidatus Actinomarineae</taxon>
        <taxon>Candidatus Actinomarinaceae</taxon>
        <taxon>Candidatus Actinomarina</taxon>
    </lineage>
</organism>
<dbReference type="GO" id="GO:0005524">
    <property type="term" value="F:ATP binding"/>
    <property type="evidence" value="ECO:0007669"/>
    <property type="project" value="UniProtKB-KW"/>
</dbReference>
<dbReference type="CDD" id="cd03215">
    <property type="entry name" value="ABC_Carb_Monos_II"/>
    <property type="match status" value="1"/>
</dbReference>
<dbReference type="SUPFAM" id="SSF52540">
    <property type="entry name" value="P-loop containing nucleoside triphosphate hydrolases"/>
    <property type="match status" value="2"/>
</dbReference>
<dbReference type="PROSITE" id="PS00211">
    <property type="entry name" value="ABC_TRANSPORTER_1"/>
    <property type="match status" value="1"/>
</dbReference>
<evidence type="ECO:0000256" key="1">
    <source>
        <dbReference type="ARBA" id="ARBA00022448"/>
    </source>
</evidence>
<keyword evidence="4" id="KW-0067">ATP-binding</keyword>
<dbReference type="InterPro" id="IPR027417">
    <property type="entry name" value="P-loop_NTPase"/>
</dbReference>
<dbReference type="GO" id="GO:0016887">
    <property type="term" value="F:ATP hydrolysis activity"/>
    <property type="evidence" value="ECO:0007669"/>
    <property type="project" value="InterPro"/>
</dbReference>
<feature type="domain" description="ABC transporter" evidence="5">
    <location>
        <begin position="257"/>
        <end position="502"/>
    </location>
</feature>
<evidence type="ECO:0000259" key="5">
    <source>
        <dbReference type="PROSITE" id="PS50893"/>
    </source>
</evidence>
<accession>S5DX09</accession>
<dbReference type="AlphaFoldDB" id="S5DX09"/>
<dbReference type="PANTHER" id="PTHR43790">
    <property type="entry name" value="CARBOHYDRATE TRANSPORT ATP-BINDING PROTEIN MG119-RELATED"/>
    <property type="match status" value="1"/>
</dbReference>
<sequence>MNKAITVSNITKSYPGVLANSNVSLEVSEGSIHAIVGENGAGKSTLMKILYGMVKPDDGLISIFEKITQLSSPKDAIDSGLGMVHQHFMLADNLSVLESVILGIDNATLKNINLRRYKSEIMEVINKYNLNINLDKTIDELGVGEKQRVEILKVLFRGAKILILDEPTAVLVPQEVEELFNNLRDLKDNGVTIIFISHKLDEVLEIADEISVMRGGIMVNTVDSENISKKELAEMMIGKSLPKPPERQSSVGDSTILSVKNLSASNDDGKKIFNDITFDLQSSEILGIAGVEGNGQRELVEAIIGIQEYKSGSIRLNDEIIDDLGIRERLGLGISFIPEDRQAQALIMDMTLTNNIILGRQSLKKYKTKLTTVNLSNATTASESVIGNFDVKTPNTNTIATALSGGNQQKYVVGRELEDNPTLLIASQPTRGIDIGAQALIWEKLRSTRDDGLGVLLISADLEELIGLSDRIVVIYQGNFVAELKPDEITPEILGSYMTGLRK</sequence>
<dbReference type="EMBL" id="KC811133">
    <property type="protein sequence ID" value="AGQ19497.1"/>
    <property type="molecule type" value="Genomic_DNA"/>
</dbReference>
<evidence type="ECO:0000256" key="4">
    <source>
        <dbReference type="ARBA" id="ARBA00022840"/>
    </source>
</evidence>
<dbReference type="InterPro" id="IPR050107">
    <property type="entry name" value="ABC_carbohydrate_import_ATPase"/>
</dbReference>
<protein>
    <submittedName>
        <fullName evidence="6">ABC-type uncharacterized transport systems, ATPase components</fullName>
    </submittedName>
</protein>
<evidence type="ECO:0000256" key="2">
    <source>
        <dbReference type="ARBA" id="ARBA00022737"/>
    </source>
</evidence>
<feature type="domain" description="ABC transporter" evidence="5">
    <location>
        <begin position="5"/>
        <end position="240"/>
    </location>
</feature>
<keyword evidence="1" id="KW-0813">Transport</keyword>